<evidence type="ECO:0000256" key="2">
    <source>
        <dbReference type="ARBA" id="ARBA00009477"/>
    </source>
</evidence>
<dbReference type="InterPro" id="IPR058792">
    <property type="entry name" value="Beta-barrel_RND_2"/>
</dbReference>
<dbReference type="Gene3D" id="2.40.420.20">
    <property type="match status" value="1"/>
</dbReference>
<dbReference type="InterPro" id="IPR058625">
    <property type="entry name" value="MdtA-like_BSH"/>
</dbReference>
<dbReference type="PANTHER" id="PTHR30469:SF36">
    <property type="entry name" value="BLL3903 PROTEIN"/>
    <property type="match status" value="1"/>
</dbReference>
<proteinExistence type="inferred from homology"/>
<dbReference type="AlphaFoldDB" id="A0A1H9VSU8"/>
<dbReference type="Gene3D" id="2.40.30.170">
    <property type="match status" value="1"/>
</dbReference>
<evidence type="ECO:0000313" key="8">
    <source>
        <dbReference type="EMBL" id="SES24735.1"/>
    </source>
</evidence>
<keyword evidence="3" id="KW-0813">Transport</keyword>
<feature type="domain" description="Multidrug resistance protein MdtA-like barrel-sandwich hybrid" evidence="5">
    <location>
        <begin position="87"/>
        <end position="214"/>
    </location>
</feature>
<sequence>MSLLRQALLGLLILAGTLALWVAYVPSASAVLERAGILDLIGIDPVEAQDQAGRGYGGGVPQVVTGEVETRALGDRVVSIGDARALRSVTVRAETVGQITEIPVEAGRHVDEGAVLARLDDEAEVIAVERARLVLADARDDLDRLQQLERTGAVTSVSLREAELAVRTAELEVRQAEFDLDRRVFEAPISGWLGLIDVEVGDRISAQDVFATITDRTSILIDFRVPERVVDRLSPGMEVTAQPLGISGGPREGRIHAIDTVVDRASRTLRVQAELPNDEDRLRSGMAFEVVLTFPGEPMPAIDPLALQWSADGSYVWRVDEGAVQQVPVVVRQRNADAVLVEADLAPGDRVVTEGVQTLRPGAEVEIVTPGAGADA</sequence>
<dbReference type="Pfam" id="PF25967">
    <property type="entry name" value="RND-MFP_C"/>
    <property type="match status" value="1"/>
</dbReference>
<dbReference type="PANTHER" id="PTHR30469">
    <property type="entry name" value="MULTIDRUG RESISTANCE PROTEIN MDTA"/>
    <property type="match status" value="1"/>
</dbReference>
<feature type="domain" description="CusB-like beta-barrel" evidence="6">
    <location>
        <begin position="221"/>
        <end position="293"/>
    </location>
</feature>
<evidence type="ECO:0000259" key="5">
    <source>
        <dbReference type="Pfam" id="PF25917"/>
    </source>
</evidence>
<dbReference type="Gene3D" id="1.10.287.470">
    <property type="entry name" value="Helix hairpin bin"/>
    <property type="match status" value="1"/>
</dbReference>
<name>A0A1H9VSU8_9RHOB</name>
<dbReference type="Pfam" id="PF25954">
    <property type="entry name" value="Beta-barrel_RND_2"/>
    <property type="match status" value="1"/>
</dbReference>
<accession>A0A1H9VSU8</accession>
<keyword evidence="4" id="KW-0175">Coiled coil</keyword>
<dbReference type="OrthoDB" id="9806939at2"/>
<dbReference type="RefSeq" id="WP_092694668.1">
    <property type="nucleotide sequence ID" value="NZ_FOGU01000008.1"/>
</dbReference>
<feature type="coiled-coil region" evidence="4">
    <location>
        <begin position="128"/>
        <end position="179"/>
    </location>
</feature>
<dbReference type="SUPFAM" id="SSF111369">
    <property type="entry name" value="HlyD-like secretion proteins"/>
    <property type="match status" value="1"/>
</dbReference>
<evidence type="ECO:0000259" key="7">
    <source>
        <dbReference type="Pfam" id="PF25967"/>
    </source>
</evidence>
<evidence type="ECO:0000313" key="9">
    <source>
        <dbReference type="Proteomes" id="UP000198885"/>
    </source>
</evidence>
<keyword evidence="9" id="KW-1185">Reference proteome</keyword>
<dbReference type="Pfam" id="PF25917">
    <property type="entry name" value="BSH_RND"/>
    <property type="match status" value="1"/>
</dbReference>
<comment type="subcellular location">
    <subcellularLocation>
        <location evidence="1">Cell envelope</location>
    </subcellularLocation>
</comment>
<dbReference type="NCBIfam" id="TIGR01730">
    <property type="entry name" value="RND_mfp"/>
    <property type="match status" value="1"/>
</dbReference>
<evidence type="ECO:0000259" key="6">
    <source>
        <dbReference type="Pfam" id="PF25954"/>
    </source>
</evidence>
<dbReference type="GO" id="GO:0015562">
    <property type="term" value="F:efflux transmembrane transporter activity"/>
    <property type="evidence" value="ECO:0007669"/>
    <property type="project" value="TreeGrafter"/>
</dbReference>
<protein>
    <submittedName>
        <fullName evidence="8">RND family efflux transporter, MFP subunit</fullName>
    </submittedName>
</protein>
<dbReference type="Proteomes" id="UP000198885">
    <property type="component" value="Unassembled WGS sequence"/>
</dbReference>
<dbReference type="EMBL" id="FOGU01000008">
    <property type="protein sequence ID" value="SES24735.1"/>
    <property type="molecule type" value="Genomic_DNA"/>
</dbReference>
<gene>
    <name evidence="8" type="ORF">SAMN04490244_10871</name>
</gene>
<reference evidence="8 9" key="1">
    <citation type="submission" date="2016-10" db="EMBL/GenBank/DDBJ databases">
        <authorList>
            <person name="de Groot N.N."/>
        </authorList>
    </citation>
    <scope>NUCLEOTIDE SEQUENCE [LARGE SCALE GENOMIC DNA]</scope>
    <source>
        <strain evidence="8 9">DSM 23042</strain>
    </source>
</reference>
<evidence type="ECO:0000256" key="4">
    <source>
        <dbReference type="SAM" id="Coils"/>
    </source>
</evidence>
<dbReference type="InterPro" id="IPR006143">
    <property type="entry name" value="RND_pump_MFP"/>
</dbReference>
<organism evidence="8 9">
    <name type="scientific">Tranquillimonas rosea</name>
    <dbReference type="NCBI Taxonomy" id="641238"/>
    <lineage>
        <taxon>Bacteria</taxon>
        <taxon>Pseudomonadati</taxon>
        <taxon>Pseudomonadota</taxon>
        <taxon>Alphaproteobacteria</taxon>
        <taxon>Rhodobacterales</taxon>
        <taxon>Roseobacteraceae</taxon>
        <taxon>Tranquillimonas</taxon>
    </lineage>
</organism>
<dbReference type="GO" id="GO:1990281">
    <property type="term" value="C:efflux pump complex"/>
    <property type="evidence" value="ECO:0007669"/>
    <property type="project" value="TreeGrafter"/>
</dbReference>
<dbReference type="STRING" id="641238.SAMN04490244_10871"/>
<comment type="similarity">
    <text evidence="2">Belongs to the membrane fusion protein (MFP) (TC 8.A.1) family.</text>
</comment>
<dbReference type="Gene3D" id="2.40.50.100">
    <property type="match status" value="1"/>
</dbReference>
<evidence type="ECO:0000256" key="1">
    <source>
        <dbReference type="ARBA" id="ARBA00004196"/>
    </source>
</evidence>
<evidence type="ECO:0000256" key="3">
    <source>
        <dbReference type="ARBA" id="ARBA00022448"/>
    </source>
</evidence>
<dbReference type="InterPro" id="IPR058627">
    <property type="entry name" value="MdtA-like_C"/>
</dbReference>
<feature type="domain" description="Multidrug resistance protein MdtA-like C-terminal permuted SH3" evidence="7">
    <location>
        <begin position="306"/>
        <end position="358"/>
    </location>
</feature>